<name>A0A6J7QTV4_9ZZZZ</name>
<dbReference type="EMBL" id="CAFBOL010000164">
    <property type="protein sequence ID" value="CAB5020375.1"/>
    <property type="molecule type" value="Genomic_DNA"/>
</dbReference>
<proteinExistence type="predicted"/>
<organism evidence="1">
    <name type="scientific">freshwater metagenome</name>
    <dbReference type="NCBI Taxonomy" id="449393"/>
    <lineage>
        <taxon>unclassified sequences</taxon>
        <taxon>metagenomes</taxon>
        <taxon>ecological metagenomes</taxon>
    </lineage>
</organism>
<sequence>MPATPDARWTQFQEPTEPGLVKGSIVSFDGLERVAASWPEILPAELDHGTASLLRTARSLFVHAWFDYEFLAIACLTALQAVEAAVRDLYPEASKVPFARLVQRARTQGVLSEAMADLADTAVELRNLVAHPEQLVAFSPGMAESVLENSHRLVAVLAASLRERDDRHKQPPLQSDE</sequence>
<gene>
    <name evidence="1" type="ORF">UFOPK3931_03318</name>
</gene>
<protein>
    <submittedName>
        <fullName evidence="1">Unannotated protein</fullName>
    </submittedName>
</protein>
<reference evidence="1" key="1">
    <citation type="submission" date="2020-05" db="EMBL/GenBank/DDBJ databases">
        <authorList>
            <person name="Chiriac C."/>
            <person name="Salcher M."/>
            <person name="Ghai R."/>
            <person name="Kavagutti S V."/>
        </authorList>
    </citation>
    <scope>NUCLEOTIDE SEQUENCE</scope>
</reference>
<evidence type="ECO:0000313" key="1">
    <source>
        <dbReference type="EMBL" id="CAB5020375.1"/>
    </source>
</evidence>
<accession>A0A6J7QTV4</accession>
<dbReference type="AlphaFoldDB" id="A0A6J7QTV4"/>